<keyword evidence="1" id="KW-0378">Hydrolase</keyword>
<evidence type="ECO:0000259" key="4">
    <source>
        <dbReference type="PROSITE" id="PS51704"/>
    </source>
</evidence>
<dbReference type="CDD" id="cd21044">
    <property type="entry name" value="Rab11BD_RAB3IP_like"/>
    <property type="match status" value="1"/>
</dbReference>
<sequence length="1122" mass="120402">MSLTSTSCQVAVYTTSFDKRRQNLTPPFEWVDHAKNGFNPLDANSLSIRVGVSTAALSPSIKLRQLAAISPGSKEMAASGSIEAQPFLFPIPLEALAATRVVAALELGGNSATPIAVASTPPLSKTGFVSFMGEMNPLMGGRVSIPFVSTSNAIPLFPMGSVVGFLTLEVVVTTPLSHPLAHIPPRESFSWPSASAVVVGHRGLGMNLANRKLQLGENTIASFAQALKMGVAFVEFDAQVSKDGRVLLYHDSLMNETGFPVQLNDLTEAQFLALKPSHGVCADPQLGNPSPNLRRSASVGSIPAVAQTPSARETQSRAKIPWKGNFLGCIQEPFTTLKIALETLPMSLGFNVEIKYPLPDEVEMESLKTMECNKFVDAIIETVLQYGKDRHIVFSSFNAEAARMTKLKQSRYPVLFLTMGGKHETMDPRLNSVLAAARFAKLNNLDGIVSDATPILQDLSLIEQAKEIMGPGKLVVTYGGLNCVPGNAKKLESAGLNGIIVDAVRQVLEDTRLEQVALKHAVAPAREDRQKLSALAETLSAQLHTPMKLEAANECIHNTLVSPQSFACAKCAAEFPPSITIRAQAKAVDDALRRAKRCVAEYADKQLTSAQDLTHLSTRIQTLSAKSHAQTQASNALKAACVLETAKVLDLVEKRLAVLGERDALVEEIEDRTQELFEKANGLVADEAKRRYVSQTRVRTLESELEDLEGQLAMEKMQSSELRAKMEELRQLKEAAEAEKAAETATDAAEAELAVENADSEARSEENAIKSVLDAVSASLSESPQRESPEGTGAEDSAGADAEGPTPVPSARLRSASASAILLTAPPVPAIEPDAQLLQDLQSFIKECGVTKLTKLHTLPFLKTCLEEDVLPCLKFGGNPRTATRKLVDAILVNSCFLEEMNASQIEAVQSYHNSLKEALDAQTAHNTNPNKSNSPSKNSPTMSLQQANTVLHAAVASMNQTATHQLFQRTVLQALWTTASSSSSATTPLPASIVLYGCPACGCTPAVTRHHFKISDSNTDKWIPICIHCRGRLLAVCEFYNFVRHLKLGLYSTRAESDIYAEVIGLRGRMWEARCGGGFSVPSSALAAGAGVNGVIGGMASKGKNSLRPDSVLFDGLDVGV</sequence>
<dbReference type="GO" id="GO:0047389">
    <property type="term" value="F:glycerophosphocholine phosphodiesterase activity"/>
    <property type="evidence" value="ECO:0007669"/>
    <property type="project" value="TreeGrafter"/>
</dbReference>
<dbReference type="InterPro" id="IPR051578">
    <property type="entry name" value="GDPD"/>
</dbReference>
<evidence type="ECO:0000256" key="2">
    <source>
        <dbReference type="SAM" id="Coils"/>
    </source>
</evidence>
<dbReference type="Pfam" id="PF25555">
    <property type="entry name" value="RAB3A-like_C"/>
    <property type="match status" value="1"/>
</dbReference>
<dbReference type="Pfam" id="PF03009">
    <property type="entry name" value="GDPD"/>
    <property type="match status" value="1"/>
</dbReference>
<dbReference type="OrthoDB" id="5560525at2759"/>
<name>A0A507FML0_9FUNG</name>
<dbReference type="GO" id="GO:0046475">
    <property type="term" value="P:glycerophospholipid catabolic process"/>
    <property type="evidence" value="ECO:0007669"/>
    <property type="project" value="TreeGrafter"/>
</dbReference>
<dbReference type="InterPro" id="IPR009449">
    <property type="entry name" value="Sec2_N"/>
</dbReference>
<evidence type="ECO:0000313" key="5">
    <source>
        <dbReference type="EMBL" id="TPX77661.1"/>
    </source>
</evidence>
<feature type="compositionally biased region" description="Low complexity" evidence="3">
    <location>
        <begin position="790"/>
        <end position="811"/>
    </location>
</feature>
<evidence type="ECO:0000256" key="3">
    <source>
        <dbReference type="SAM" id="MobiDB-lite"/>
    </source>
</evidence>
<dbReference type="Pfam" id="PF06428">
    <property type="entry name" value="Sec2p"/>
    <property type="match status" value="1"/>
</dbReference>
<dbReference type="PANTHER" id="PTHR22958">
    <property type="entry name" value="GLYCEROPHOSPHORYL DIESTER PHOSPHODIESTERASE"/>
    <property type="match status" value="1"/>
</dbReference>
<dbReference type="PROSITE" id="PS51704">
    <property type="entry name" value="GP_PDE"/>
    <property type="match status" value="1"/>
</dbReference>
<feature type="region of interest" description="Disordered" evidence="3">
    <location>
        <begin position="925"/>
        <end position="944"/>
    </location>
</feature>
<dbReference type="SUPFAM" id="SSF144284">
    <property type="entry name" value="Sec2 N-terminal region"/>
    <property type="match status" value="1"/>
</dbReference>
<evidence type="ECO:0000313" key="6">
    <source>
        <dbReference type="Proteomes" id="UP000320333"/>
    </source>
</evidence>
<protein>
    <recommendedName>
        <fullName evidence="4">GP-PDE domain-containing protein</fullName>
    </recommendedName>
</protein>
<feature type="region of interest" description="Disordered" evidence="3">
    <location>
        <begin position="777"/>
        <end position="811"/>
    </location>
</feature>
<dbReference type="SUPFAM" id="SSF51695">
    <property type="entry name" value="PLC-like phosphodiesterases"/>
    <property type="match status" value="1"/>
</dbReference>
<dbReference type="PANTHER" id="PTHR22958:SF1">
    <property type="entry name" value="GLYCEROPHOSPHOCHOLINE PHOSPHODIESTERASE GPCPD1"/>
    <property type="match status" value="1"/>
</dbReference>
<dbReference type="CDD" id="cd08572">
    <property type="entry name" value="GDPD_GDE5_like"/>
    <property type="match status" value="1"/>
</dbReference>
<dbReference type="STRING" id="246404.A0A507FML0"/>
<dbReference type="InterPro" id="IPR017946">
    <property type="entry name" value="PLC-like_Pdiesterase_TIM-brl"/>
</dbReference>
<keyword evidence="2" id="KW-0175">Coiled coil</keyword>
<dbReference type="Gene3D" id="3.20.20.190">
    <property type="entry name" value="Phosphatidylinositol (PI) phosphodiesterase"/>
    <property type="match status" value="1"/>
</dbReference>
<dbReference type="AlphaFoldDB" id="A0A507FML0"/>
<keyword evidence="6" id="KW-1185">Reference proteome</keyword>
<dbReference type="Gene3D" id="6.10.140.910">
    <property type="match status" value="1"/>
</dbReference>
<feature type="domain" description="GP-PDE" evidence="4">
    <location>
        <begin position="196"/>
        <end position="511"/>
    </location>
</feature>
<evidence type="ECO:0000256" key="1">
    <source>
        <dbReference type="ARBA" id="ARBA00022801"/>
    </source>
</evidence>
<feature type="coiled-coil region" evidence="2">
    <location>
        <begin position="698"/>
        <end position="768"/>
    </location>
</feature>
<organism evidence="5 6">
    <name type="scientific">Chytriomyces confervae</name>
    <dbReference type="NCBI Taxonomy" id="246404"/>
    <lineage>
        <taxon>Eukaryota</taxon>
        <taxon>Fungi</taxon>
        <taxon>Fungi incertae sedis</taxon>
        <taxon>Chytridiomycota</taxon>
        <taxon>Chytridiomycota incertae sedis</taxon>
        <taxon>Chytridiomycetes</taxon>
        <taxon>Chytridiales</taxon>
        <taxon>Chytriomycetaceae</taxon>
        <taxon>Chytriomyces</taxon>
    </lineage>
</organism>
<comment type="caution">
    <text evidence="5">The sequence shown here is derived from an EMBL/GenBank/DDBJ whole genome shotgun (WGS) entry which is preliminary data.</text>
</comment>
<feature type="compositionally biased region" description="Low complexity" evidence="3">
    <location>
        <begin position="927"/>
        <end position="942"/>
    </location>
</feature>
<dbReference type="Proteomes" id="UP000320333">
    <property type="component" value="Unassembled WGS sequence"/>
</dbReference>
<gene>
    <name evidence="5" type="ORF">CcCBS67573_g01058</name>
</gene>
<reference evidence="5 6" key="1">
    <citation type="journal article" date="2019" name="Sci. Rep.">
        <title>Comparative genomics of chytrid fungi reveal insights into the obligate biotrophic and pathogenic lifestyle of Synchytrium endobioticum.</title>
        <authorList>
            <person name="van de Vossenberg B.T.L.H."/>
            <person name="Warris S."/>
            <person name="Nguyen H.D.T."/>
            <person name="van Gent-Pelzer M.P.E."/>
            <person name="Joly D.L."/>
            <person name="van de Geest H.C."/>
            <person name="Bonants P.J.M."/>
            <person name="Smith D.S."/>
            <person name="Levesque C.A."/>
            <person name="van der Lee T.A.J."/>
        </authorList>
    </citation>
    <scope>NUCLEOTIDE SEQUENCE [LARGE SCALE GENOMIC DNA]</scope>
    <source>
        <strain evidence="5 6">CBS 675.73</strain>
    </source>
</reference>
<proteinExistence type="predicted"/>
<dbReference type="InterPro" id="IPR030395">
    <property type="entry name" value="GP_PDE_dom"/>
</dbReference>
<dbReference type="PROSITE" id="PS50007">
    <property type="entry name" value="PIPLC_X_DOMAIN"/>
    <property type="match status" value="1"/>
</dbReference>
<dbReference type="EMBL" id="QEAP01000016">
    <property type="protein sequence ID" value="TPX77661.1"/>
    <property type="molecule type" value="Genomic_DNA"/>
</dbReference>
<accession>A0A507FML0</accession>